<protein>
    <submittedName>
        <fullName evidence="5">Uncharacterized protein</fullName>
    </submittedName>
</protein>
<accession>D6GQU2</accession>
<dbReference type="InterPro" id="IPR038594">
    <property type="entry name" value="SepF-like_sf"/>
</dbReference>
<dbReference type="OrthoDB" id="9815206at2"/>
<proteinExistence type="predicted"/>
<dbReference type="GO" id="GO:0000917">
    <property type="term" value="P:division septum assembly"/>
    <property type="evidence" value="ECO:0007669"/>
    <property type="project" value="UniProtKB-KW"/>
</dbReference>
<evidence type="ECO:0000256" key="3">
    <source>
        <dbReference type="ARBA" id="ARBA00023306"/>
    </source>
</evidence>
<dbReference type="Gene3D" id="3.30.110.150">
    <property type="entry name" value="SepF-like protein"/>
    <property type="match status" value="1"/>
</dbReference>
<dbReference type="AlphaFoldDB" id="D6GQU2"/>
<evidence type="ECO:0000313" key="6">
    <source>
        <dbReference type="Proteomes" id="UP000007468"/>
    </source>
</evidence>
<keyword evidence="3" id="KW-0131">Cell cycle</keyword>
<evidence type="ECO:0000256" key="2">
    <source>
        <dbReference type="ARBA" id="ARBA00023210"/>
    </source>
</evidence>
<dbReference type="Proteomes" id="UP000007468">
    <property type="component" value="Chromosome"/>
</dbReference>
<gene>
    <name evidence="5" type="ordered locus">HMPREF0389_01067</name>
</gene>
<dbReference type="STRING" id="546269.HMPREF0389_01067"/>
<dbReference type="RefSeq" id="WP_014263054.1">
    <property type="nucleotide sequence ID" value="NC_016630.1"/>
</dbReference>
<evidence type="ECO:0000256" key="1">
    <source>
        <dbReference type="ARBA" id="ARBA00022618"/>
    </source>
</evidence>
<dbReference type="KEGG" id="faa:HMPREF0389_01067"/>
<dbReference type="EMBL" id="CP002390">
    <property type="protein sequence ID" value="EFE29145.1"/>
    <property type="molecule type" value="Genomic_DNA"/>
</dbReference>
<comment type="function">
    <text evidence="4">Cell division protein that is part of the divisome complex and is recruited early to the Z-ring. Probably stimulates Z-ring formation, perhaps through the cross-linking of FtsZ protofilaments. Its function overlaps with FtsA.</text>
</comment>
<organism evidence="5 6">
    <name type="scientific">Filifactor alocis (strain ATCC 35896 / CCUG 47790 / D40 B5)</name>
    <name type="common">Fusobacterium alocis</name>
    <dbReference type="NCBI Taxonomy" id="546269"/>
    <lineage>
        <taxon>Bacteria</taxon>
        <taxon>Bacillati</taxon>
        <taxon>Bacillota</taxon>
        <taxon>Clostridia</taxon>
        <taxon>Peptostreptococcales</taxon>
        <taxon>Filifactoraceae</taxon>
        <taxon>Filifactor</taxon>
    </lineage>
</organism>
<dbReference type="InterPro" id="IPR007561">
    <property type="entry name" value="Cell_div_SepF/SepF-rel"/>
</dbReference>
<keyword evidence="1" id="KW-0132">Cell division</keyword>
<dbReference type="PANTHER" id="PTHR35798:SF1">
    <property type="entry name" value="CELL DIVISION PROTEIN SEPF"/>
    <property type="match status" value="1"/>
</dbReference>
<keyword evidence="2" id="KW-0717">Septation</keyword>
<evidence type="ECO:0000313" key="5">
    <source>
        <dbReference type="EMBL" id="EFE29145.1"/>
    </source>
</evidence>
<dbReference type="InterPro" id="IPR023052">
    <property type="entry name" value="Cell_div_SepF"/>
</dbReference>
<dbReference type="PANTHER" id="PTHR35798">
    <property type="entry name" value="CELL DIVISION PROTEIN SEPF"/>
    <property type="match status" value="1"/>
</dbReference>
<keyword evidence="6" id="KW-1185">Reference proteome</keyword>
<sequence length="150" mass="16665">MAEKFTDKLKGFISGGYDSEDYEEFDEYEEEEFLPTPPKSSSNKVVNISTNSGKNGQFRVMIYEPTQYNEDIPGIVDSLKNKKVCVVNLEKVKDPSVSGTIFHFLSGAIYAMSGDIVEVSNGVFVLAPPSVDIDGSVKTVLENKGFFKWQ</sequence>
<dbReference type="eggNOG" id="COG1799">
    <property type="taxonomic scope" value="Bacteria"/>
</dbReference>
<name>D6GQU2_FILAD</name>
<dbReference type="Pfam" id="PF04472">
    <property type="entry name" value="SepF"/>
    <property type="match status" value="1"/>
</dbReference>
<evidence type="ECO:0000256" key="4">
    <source>
        <dbReference type="ARBA" id="ARBA00044936"/>
    </source>
</evidence>
<reference evidence="6" key="1">
    <citation type="submission" date="2010-12" db="EMBL/GenBank/DDBJ databases">
        <title>The genome sequence of Filifactor alocis strain ATCC 35896.</title>
        <authorList>
            <consortium name="The Broad Institute Genome Sequencing Platform"/>
            <person name="Ward D."/>
            <person name="Earl A."/>
            <person name="Feldgarden M."/>
            <person name="Young S.K."/>
            <person name="Gargeya S."/>
            <person name="Zeng Q."/>
            <person name="Alvarado L."/>
            <person name="Berlin A."/>
            <person name="Bochicchio J."/>
            <person name="Chapman S.B."/>
            <person name="Chen Z."/>
            <person name="Freedman E."/>
            <person name="Gellesch M."/>
            <person name="Goldberg J."/>
            <person name="Griggs A."/>
            <person name="Gujja S."/>
            <person name="Heilman E."/>
            <person name="Heiman D."/>
            <person name="Howarth C."/>
            <person name="Mehta T."/>
            <person name="Neiman D."/>
            <person name="Pearson M."/>
            <person name="Roberts A."/>
            <person name="Saif S."/>
            <person name="Shea T."/>
            <person name="Shenoy N."/>
            <person name="Sisk P."/>
            <person name="Stolte C."/>
            <person name="Sykes S."/>
            <person name="White J."/>
            <person name="Yandava C."/>
            <person name="Izard J."/>
            <person name="Blanton J.M."/>
            <person name="Baranova O.V."/>
            <person name="Tanner A.C."/>
            <person name="Dewhirst F.E."/>
            <person name="Haas B."/>
            <person name="Nusbaum C."/>
            <person name="Birren B."/>
        </authorList>
    </citation>
    <scope>NUCLEOTIDE SEQUENCE [LARGE SCALE GENOMIC DNA]</scope>
    <source>
        <strain evidence="6">ATCC 35896 / D40 B5</strain>
    </source>
</reference>